<reference evidence="3" key="1">
    <citation type="submission" date="2016-11" db="UniProtKB">
        <authorList>
            <consortium name="WormBaseParasite"/>
        </authorList>
    </citation>
    <scope>IDENTIFICATION</scope>
</reference>
<evidence type="ECO:0000256" key="1">
    <source>
        <dbReference type="SAM" id="MobiDB-lite"/>
    </source>
</evidence>
<dbReference type="PANTHER" id="PTHR33047">
    <property type="entry name" value="PROTEIN TAR1"/>
    <property type="match status" value="1"/>
</dbReference>
<evidence type="ECO:0000313" key="2">
    <source>
        <dbReference type="Proteomes" id="UP000095283"/>
    </source>
</evidence>
<feature type="region of interest" description="Disordered" evidence="1">
    <location>
        <begin position="203"/>
        <end position="227"/>
    </location>
</feature>
<feature type="compositionally biased region" description="Low complexity" evidence="1">
    <location>
        <begin position="214"/>
        <end position="224"/>
    </location>
</feature>
<dbReference type="Proteomes" id="UP000095283">
    <property type="component" value="Unplaced"/>
</dbReference>
<proteinExistence type="predicted"/>
<evidence type="ECO:0000313" key="3">
    <source>
        <dbReference type="WBParaSite" id="Hba_02812"/>
    </source>
</evidence>
<accession>A0A1I7WDG2</accession>
<dbReference type="AlphaFoldDB" id="A0A1I7WDG2"/>
<sequence>MDAWLPQASYPCGNFSDTSYQKLSGLKGSIGHAFAVCTRTESQDQASFCPFALREVSVLSETPMYRPSQTPRLTLSSTGVVTSLNTKKKEPMAQSSHYRISKESMKVVVFHWRHKSPTYATPLMTLHNVKLESSSTGSSFPAIFTKPVPLAVIVVRDSGNLVNPFMRVTNWMTRHLRVIVTPAVYPRLLELLRFNIQSTGQKSETVNVRKDHLSPLQSDSPSPSTVLMAGQDTKLESKAHTYKRPQDCLITSPTSALASASHERNHTSISEQ</sequence>
<protein>
    <submittedName>
        <fullName evidence="3">Uncharacterized protein</fullName>
    </submittedName>
</protein>
<feature type="region of interest" description="Disordered" evidence="1">
    <location>
        <begin position="253"/>
        <end position="272"/>
    </location>
</feature>
<organism evidence="2 3">
    <name type="scientific">Heterorhabditis bacteriophora</name>
    <name type="common">Entomopathogenic nematode worm</name>
    <dbReference type="NCBI Taxonomy" id="37862"/>
    <lineage>
        <taxon>Eukaryota</taxon>
        <taxon>Metazoa</taxon>
        <taxon>Ecdysozoa</taxon>
        <taxon>Nematoda</taxon>
        <taxon>Chromadorea</taxon>
        <taxon>Rhabditida</taxon>
        <taxon>Rhabditina</taxon>
        <taxon>Rhabditomorpha</taxon>
        <taxon>Strongyloidea</taxon>
        <taxon>Heterorhabditidae</taxon>
        <taxon>Heterorhabditis</taxon>
    </lineage>
</organism>
<dbReference type="InterPro" id="IPR052997">
    <property type="entry name" value="RRT15-like"/>
</dbReference>
<dbReference type="PANTHER" id="PTHR33047:SF8">
    <property type="entry name" value="REGULATOR OF RDNA TRANSCRIPTION PROTEIN 15"/>
    <property type="match status" value="1"/>
</dbReference>
<dbReference type="WBParaSite" id="Hba_02812">
    <property type="protein sequence ID" value="Hba_02812"/>
    <property type="gene ID" value="Hba_02812"/>
</dbReference>
<keyword evidence="2" id="KW-1185">Reference proteome</keyword>
<name>A0A1I7WDG2_HETBA</name>